<evidence type="ECO:0000256" key="2">
    <source>
        <dbReference type="PROSITE-ProRule" id="PRU00023"/>
    </source>
</evidence>
<dbReference type="Proteomes" id="UP001412239">
    <property type="component" value="Unassembled WGS sequence"/>
</dbReference>
<dbReference type="InterPro" id="IPR056884">
    <property type="entry name" value="NPHP3-like_N"/>
</dbReference>
<evidence type="ECO:0000259" key="3">
    <source>
        <dbReference type="Pfam" id="PF24883"/>
    </source>
</evidence>
<dbReference type="Gene3D" id="1.25.40.20">
    <property type="entry name" value="Ankyrin repeat-containing domain"/>
    <property type="match status" value="1"/>
</dbReference>
<keyword evidence="5" id="KW-1185">Reference proteome</keyword>
<feature type="domain" description="Nephrocystin 3-like N-terminal" evidence="3">
    <location>
        <begin position="1"/>
        <end position="96"/>
    </location>
</feature>
<feature type="repeat" description="ANK" evidence="2">
    <location>
        <begin position="467"/>
        <end position="499"/>
    </location>
</feature>
<dbReference type="PROSITE" id="PS50297">
    <property type="entry name" value="ANK_REP_REGION"/>
    <property type="match status" value="2"/>
</dbReference>
<dbReference type="Pfam" id="PF00023">
    <property type="entry name" value="Ank"/>
    <property type="match status" value="1"/>
</dbReference>
<dbReference type="SUPFAM" id="SSF48403">
    <property type="entry name" value="Ankyrin repeat"/>
    <property type="match status" value="1"/>
</dbReference>
<dbReference type="SMART" id="SM00248">
    <property type="entry name" value="ANK"/>
    <property type="match status" value="4"/>
</dbReference>
<organism evidence="4 5">
    <name type="scientific">Tuber aestivum</name>
    <name type="common">summer truffle</name>
    <dbReference type="NCBI Taxonomy" id="59557"/>
    <lineage>
        <taxon>Eukaryota</taxon>
        <taxon>Fungi</taxon>
        <taxon>Dikarya</taxon>
        <taxon>Ascomycota</taxon>
        <taxon>Pezizomycotina</taxon>
        <taxon>Pezizomycetes</taxon>
        <taxon>Pezizales</taxon>
        <taxon>Tuberaceae</taxon>
        <taxon>Tuber</taxon>
    </lineage>
</organism>
<reference evidence="4" key="1">
    <citation type="submission" date="2015-10" db="EMBL/GenBank/DDBJ databases">
        <authorList>
            <person name="Regsiter A."/>
            <person name="william w."/>
        </authorList>
    </citation>
    <scope>NUCLEOTIDE SEQUENCE</scope>
    <source>
        <strain evidence="4">Montdore</strain>
    </source>
</reference>
<name>A0A292Q670_9PEZI</name>
<evidence type="ECO:0000313" key="4">
    <source>
        <dbReference type="EMBL" id="CUS15239.1"/>
    </source>
</evidence>
<dbReference type="InterPro" id="IPR002110">
    <property type="entry name" value="Ankyrin_rpt"/>
</dbReference>
<feature type="repeat" description="ANK" evidence="2">
    <location>
        <begin position="434"/>
        <end position="466"/>
    </location>
</feature>
<keyword evidence="1" id="KW-0677">Repeat</keyword>
<dbReference type="PROSITE" id="PS50088">
    <property type="entry name" value="ANK_REPEAT"/>
    <property type="match status" value="3"/>
</dbReference>
<dbReference type="PANTHER" id="PTHR10039:SF16">
    <property type="entry name" value="GPI INOSITOL-DEACYLASE"/>
    <property type="match status" value="1"/>
</dbReference>
<dbReference type="Pfam" id="PF12796">
    <property type="entry name" value="Ank_2"/>
    <property type="match status" value="1"/>
</dbReference>
<dbReference type="EMBL" id="LN890949">
    <property type="protein sequence ID" value="CUS15239.1"/>
    <property type="molecule type" value="Genomic_DNA"/>
</dbReference>
<dbReference type="InterPro" id="IPR036770">
    <property type="entry name" value="Ankyrin_rpt-contain_sf"/>
</dbReference>
<sequence>MLLSIVDQLLEGFLARGFPDEVINLYHNFKAIGKSTDIKALKSAFSQMIRLSKRTFIILDALDEFPKDTRESLLSWIGELTVDHDAGSLSILVTSRPEADIARSLEPLATSAISLQSKTVDPDIRTYIQNSLDGKNGFRRFTKEIKSEIEDTLISRSEGMFRWMVCLLRIIEDCMTPQDVRESLKELPEDLDSVYLRILGTIPKKQKEYIRRAMRWLTFSAVPLTLGQLAEAIVIEYDVNKYGQEPGTLFDVNFLIGICPSLISFEDARDDESSSQESRRLRLAHFSVKEYLISDRAAQGPSAFYYVSEGRANLLMGHACLSRILRHSTQGIVCGSKVETISFLYHSARYWFVYIRSIEVMAPTPLSSAVLKVHELGQGWIDIYDPDSPYRLGPDSRAYPPAIHYSSLLNLVMACKLLANRKEDAVNVNAQGGEYGNALQAAATQGNESVMRFLLGCGAEVNAQGGRYGSALQAAAFQGNEPVVKLLLECGADVNAQGGSYDNALQAAASQGNESVVRLLLERGADVNAQGGEFGNALQAAEALRHGSIVQLLITHGAVPYAGILADTCSMTN</sequence>
<proteinExistence type="predicted"/>
<gene>
    <name evidence="4" type="ORF">GSTUAT00000706001</name>
</gene>
<evidence type="ECO:0000313" key="5">
    <source>
        <dbReference type="Proteomes" id="UP001412239"/>
    </source>
</evidence>
<feature type="repeat" description="ANK" evidence="2">
    <location>
        <begin position="500"/>
        <end position="532"/>
    </location>
</feature>
<dbReference type="PANTHER" id="PTHR10039">
    <property type="entry name" value="AMELOGENIN"/>
    <property type="match status" value="1"/>
</dbReference>
<dbReference type="Gene3D" id="3.40.50.300">
    <property type="entry name" value="P-loop containing nucleotide triphosphate hydrolases"/>
    <property type="match status" value="1"/>
</dbReference>
<evidence type="ECO:0000256" key="1">
    <source>
        <dbReference type="ARBA" id="ARBA00022737"/>
    </source>
</evidence>
<dbReference type="InterPro" id="IPR027417">
    <property type="entry name" value="P-loop_NTPase"/>
</dbReference>
<protein>
    <recommendedName>
        <fullName evidence="3">Nephrocystin 3-like N-terminal domain-containing protein</fullName>
    </recommendedName>
</protein>
<accession>A0A292Q670</accession>
<dbReference type="AlphaFoldDB" id="A0A292Q670"/>
<keyword evidence="2" id="KW-0040">ANK repeat</keyword>
<dbReference type="Pfam" id="PF24883">
    <property type="entry name" value="NPHP3_N"/>
    <property type="match status" value="1"/>
</dbReference>